<dbReference type="AlphaFoldDB" id="A0A426Y9Z3"/>
<comment type="subcellular location">
    <subcellularLocation>
        <location evidence="1">Nucleus</location>
    </subcellularLocation>
</comment>
<dbReference type="InterPro" id="IPR046347">
    <property type="entry name" value="bZIP_sf"/>
</dbReference>
<dbReference type="GO" id="GO:0045893">
    <property type="term" value="P:positive regulation of DNA-templated transcription"/>
    <property type="evidence" value="ECO:0007669"/>
    <property type="project" value="TreeGrafter"/>
</dbReference>
<dbReference type="SUPFAM" id="SSF57959">
    <property type="entry name" value="Leucine zipper domain"/>
    <property type="match status" value="1"/>
</dbReference>
<evidence type="ECO:0000259" key="8">
    <source>
        <dbReference type="PROSITE" id="PS50217"/>
    </source>
</evidence>
<accession>A0A426Y9Z3</accession>
<evidence type="ECO:0000256" key="4">
    <source>
        <dbReference type="ARBA" id="ARBA00023163"/>
    </source>
</evidence>
<dbReference type="PROSITE" id="PS50217">
    <property type="entry name" value="BZIP"/>
    <property type="match status" value="1"/>
</dbReference>
<dbReference type="GO" id="GO:0000976">
    <property type="term" value="F:transcription cis-regulatory region binding"/>
    <property type="evidence" value="ECO:0007669"/>
    <property type="project" value="TreeGrafter"/>
</dbReference>
<gene>
    <name evidence="9" type="ORF">B296_00042422</name>
</gene>
<dbReference type="PANTHER" id="PTHR45764:SF38">
    <property type="entry name" value="BZIP TRANSCRIPTION FACTOR 44"/>
    <property type="match status" value="1"/>
</dbReference>
<dbReference type="Pfam" id="PF00170">
    <property type="entry name" value="bZIP_1"/>
    <property type="match status" value="1"/>
</dbReference>
<feature type="region of interest" description="Disordered" evidence="7">
    <location>
        <begin position="92"/>
        <end position="134"/>
    </location>
</feature>
<dbReference type="Gene3D" id="1.20.5.170">
    <property type="match status" value="1"/>
</dbReference>
<dbReference type="EMBL" id="AMZH03013891">
    <property type="protein sequence ID" value="RRT48539.1"/>
    <property type="molecule type" value="Genomic_DNA"/>
</dbReference>
<evidence type="ECO:0000256" key="6">
    <source>
        <dbReference type="SAM" id="Coils"/>
    </source>
</evidence>
<organism evidence="9 10">
    <name type="scientific">Ensete ventricosum</name>
    <name type="common">Abyssinian banana</name>
    <name type="synonym">Musa ensete</name>
    <dbReference type="NCBI Taxonomy" id="4639"/>
    <lineage>
        <taxon>Eukaryota</taxon>
        <taxon>Viridiplantae</taxon>
        <taxon>Streptophyta</taxon>
        <taxon>Embryophyta</taxon>
        <taxon>Tracheophyta</taxon>
        <taxon>Spermatophyta</taxon>
        <taxon>Magnoliopsida</taxon>
        <taxon>Liliopsida</taxon>
        <taxon>Zingiberales</taxon>
        <taxon>Musaceae</taxon>
        <taxon>Ensete</taxon>
    </lineage>
</organism>
<dbReference type="CDD" id="cd14702">
    <property type="entry name" value="bZIP_plant_GBF1"/>
    <property type="match status" value="1"/>
</dbReference>
<dbReference type="Proteomes" id="UP000287651">
    <property type="component" value="Unassembled WGS sequence"/>
</dbReference>
<evidence type="ECO:0000256" key="7">
    <source>
        <dbReference type="SAM" id="MobiDB-lite"/>
    </source>
</evidence>
<name>A0A426Y9Z3_ENSVE</name>
<dbReference type="GO" id="GO:0005634">
    <property type="term" value="C:nucleus"/>
    <property type="evidence" value="ECO:0007669"/>
    <property type="project" value="UniProtKB-SubCell"/>
</dbReference>
<evidence type="ECO:0000256" key="3">
    <source>
        <dbReference type="ARBA" id="ARBA00023125"/>
    </source>
</evidence>
<sequence length="236" mass="27184">MGGFRWVKKKKKDKDATADFSQIQQPCLLDLHAEFLVSQLSTVGRSCSFDLFTRVHVLDVLPSKTVEYRNPAFMNLATLSLRIRDPARNKDMSSAFPVRRTSSSEGDSQPVIDVRKRKRMLSNRESARRSRMRKQQHLDDLINQEAQLNSQNRQIEVQINLVTEQYNKMESENAVLRAQLRELTERLQSVNSVLHFIEEFSGMAMDIPEMPDPLLKPWKLPGMAQPVVANSNIVRF</sequence>
<keyword evidence="3" id="KW-0238">DNA-binding</keyword>
<dbReference type="InterPro" id="IPR004827">
    <property type="entry name" value="bZIP"/>
</dbReference>
<reference evidence="9 10" key="1">
    <citation type="journal article" date="2014" name="Agronomy (Basel)">
        <title>A Draft Genome Sequence for Ensete ventricosum, the Drought-Tolerant Tree Against Hunger.</title>
        <authorList>
            <person name="Harrison J."/>
            <person name="Moore K.A."/>
            <person name="Paszkiewicz K."/>
            <person name="Jones T."/>
            <person name="Grant M."/>
            <person name="Ambacheew D."/>
            <person name="Muzemil S."/>
            <person name="Studholme D.J."/>
        </authorList>
    </citation>
    <scope>NUCLEOTIDE SEQUENCE [LARGE SCALE GENOMIC DNA]</scope>
</reference>
<proteinExistence type="predicted"/>
<comment type="caution">
    <text evidence="9">The sequence shown here is derived from an EMBL/GenBank/DDBJ whole genome shotgun (WGS) entry which is preliminary data.</text>
</comment>
<dbReference type="InterPro" id="IPR045314">
    <property type="entry name" value="bZIP_plant_GBF1"/>
</dbReference>
<keyword evidence="2" id="KW-0805">Transcription regulation</keyword>
<evidence type="ECO:0000256" key="1">
    <source>
        <dbReference type="ARBA" id="ARBA00004123"/>
    </source>
</evidence>
<keyword evidence="5" id="KW-0539">Nucleus</keyword>
<dbReference type="GO" id="GO:0003700">
    <property type="term" value="F:DNA-binding transcription factor activity"/>
    <property type="evidence" value="ECO:0007669"/>
    <property type="project" value="InterPro"/>
</dbReference>
<evidence type="ECO:0000256" key="5">
    <source>
        <dbReference type="ARBA" id="ARBA00023242"/>
    </source>
</evidence>
<dbReference type="SMART" id="SM00338">
    <property type="entry name" value="BRLZ"/>
    <property type="match status" value="1"/>
</dbReference>
<keyword evidence="6" id="KW-0175">Coiled coil</keyword>
<protein>
    <recommendedName>
        <fullName evidence="8">BZIP domain-containing protein</fullName>
    </recommendedName>
</protein>
<keyword evidence="4" id="KW-0804">Transcription</keyword>
<dbReference type="PROSITE" id="PS00036">
    <property type="entry name" value="BZIP_BASIC"/>
    <property type="match status" value="1"/>
</dbReference>
<dbReference type="FunFam" id="1.20.5.170:FF:000020">
    <property type="entry name" value="BZIP transcription factor"/>
    <property type="match status" value="1"/>
</dbReference>
<evidence type="ECO:0000256" key="2">
    <source>
        <dbReference type="ARBA" id="ARBA00023015"/>
    </source>
</evidence>
<feature type="domain" description="BZIP" evidence="8">
    <location>
        <begin position="113"/>
        <end position="176"/>
    </location>
</feature>
<dbReference type="PANTHER" id="PTHR45764">
    <property type="entry name" value="BZIP TRANSCRIPTION FACTOR 44"/>
    <property type="match status" value="1"/>
</dbReference>
<evidence type="ECO:0000313" key="9">
    <source>
        <dbReference type="EMBL" id="RRT48539.1"/>
    </source>
</evidence>
<feature type="coiled-coil region" evidence="6">
    <location>
        <begin position="134"/>
        <end position="193"/>
    </location>
</feature>
<evidence type="ECO:0000313" key="10">
    <source>
        <dbReference type="Proteomes" id="UP000287651"/>
    </source>
</evidence>
<dbReference type="GO" id="GO:0046982">
    <property type="term" value="F:protein heterodimerization activity"/>
    <property type="evidence" value="ECO:0007669"/>
    <property type="project" value="UniProtKB-ARBA"/>
</dbReference>